<dbReference type="GO" id="GO:0004807">
    <property type="term" value="F:triose-phosphate isomerase activity"/>
    <property type="evidence" value="ECO:0007669"/>
    <property type="project" value="UniProtKB-UniRule"/>
</dbReference>
<keyword evidence="11" id="KW-1185">Reference proteome</keyword>
<dbReference type="GO" id="GO:0019563">
    <property type="term" value="P:glycerol catabolic process"/>
    <property type="evidence" value="ECO:0007669"/>
    <property type="project" value="TreeGrafter"/>
</dbReference>
<evidence type="ECO:0000256" key="2">
    <source>
        <dbReference type="ARBA" id="ARBA00004939"/>
    </source>
</evidence>
<dbReference type="GO" id="GO:0006096">
    <property type="term" value="P:glycolytic process"/>
    <property type="evidence" value="ECO:0007669"/>
    <property type="project" value="UniProtKB-UniRule"/>
</dbReference>
<evidence type="ECO:0000256" key="8">
    <source>
        <dbReference type="HAMAP-Rule" id="MF_00147"/>
    </source>
</evidence>
<dbReference type="InterPro" id="IPR022896">
    <property type="entry name" value="TrioseP_Isoase_bac/euk"/>
</dbReference>
<dbReference type="RefSeq" id="WP_158949145.1">
    <property type="nucleotide sequence ID" value="NZ_CP046913.1"/>
</dbReference>
<sequence>MTNSRSKLVVGNWKMHGRLAANAALLQGVAQGAQALPAEVRVGVCVPFPYLAQAQALLGGSRVAWGAQDVSAHEQGAYTGEIAAGMILDFEAAYAIVGHSERRAYHGESSQVVAQKALRALTAGLTPIVCVGETLEERESGATERVVGAQLDAVLAALSVDEAARIVVAYEPVWAIGTGKSATTEQAQQVHAFLRARLAAKGAQVANVSVLYGGSVKPENAAELFRQEDIDGGLIGGASLKEGDFLAICAAAAAGESVAG</sequence>
<dbReference type="Pfam" id="PF00121">
    <property type="entry name" value="TIM"/>
    <property type="match status" value="1"/>
</dbReference>
<comment type="pathway">
    <text evidence="2">Carbohydrate metabolism; erythritol degradation.</text>
</comment>
<comment type="pathway">
    <text evidence="8 9">Carbohydrate biosynthesis; gluconeogenesis.</text>
</comment>
<evidence type="ECO:0000256" key="6">
    <source>
        <dbReference type="ARBA" id="ARBA00023152"/>
    </source>
</evidence>
<evidence type="ECO:0000256" key="9">
    <source>
        <dbReference type="RuleBase" id="RU363013"/>
    </source>
</evidence>
<keyword evidence="4 8" id="KW-0312">Gluconeogenesis</keyword>
<dbReference type="PANTHER" id="PTHR21139">
    <property type="entry name" value="TRIOSEPHOSPHATE ISOMERASE"/>
    <property type="match status" value="1"/>
</dbReference>
<dbReference type="SUPFAM" id="SSF51351">
    <property type="entry name" value="Triosephosphate isomerase (TIM)"/>
    <property type="match status" value="1"/>
</dbReference>
<organism evidence="10 11">
    <name type="scientific">Paraburkholderia acidisoli</name>
    <dbReference type="NCBI Taxonomy" id="2571748"/>
    <lineage>
        <taxon>Bacteria</taxon>
        <taxon>Pseudomonadati</taxon>
        <taxon>Pseudomonadota</taxon>
        <taxon>Betaproteobacteria</taxon>
        <taxon>Burkholderiales</taxon>
        <taxon>Burkholderiaceae</taxon>
        <taxon>Paraburkholderia</taxon>
    </lineage>
</organism>
<dbReference type="UniPathway" id="UPA00138"/>
<evidence type="ECO:0000256" key="7">
    <source>
        <dbReference type="ARBA" id="ARBA00023235"/>
    </source>
</evidence>
<proteinExistence type="inferred from homology"/>
<keyword evidence="5 8" id="KW-0963">Cytoplasm</keyword>
<feature type="binding site" evidence="8">
    <location>
        <position position="215"/>
    </location>
    <ligand>
        <name>substrate</name>
    </ligand>
</feature>
<feature type="binding site" evidence="8">
    <location>
        <begin position="236"/>
        <end position="237"/>
    </location>
    <ligand>
        <name>substrate</name>
    </ligand>
</feature>
<dbReference type="NCBIfam" id="TIGR00419">
    <property type="entry name" value="tim"/>
    <property type="match status" value="1"/>
</dbReference>
<evidence type="ECO:0000256" key="1">
    <source>
        <dbReference type="ARBA" id="ARBA00004680"/>
    </source>
</evidence>
<comment type="pathway">
    <text evidence="1 8 9">Carbohydrate degradation; glycolysis; D-glyceraldehyde 3-phosphate from glycerone phosphate: step 1/1.</text>
</comment>
<dbReference type="GO" id="GO:0006094">
    <property type="term" value="P:gluconeogenesis"/>
    <property type="evidence" value="ECO:0007669"/>
    <property type="project" value="UniProtKB-UniRule"/>
</dbReference>
<dbReference type="EC" id="5.3.1.1" evidence="8 9"/>
<feature type="active site" description="Electrophile" evidence="8">
    <location>
        <position position="99"/>
    </location>
</feature>
<dbReference type="GO" id="GO:0005829">
    <property type="term" value="C:cytosol"/>
    <property type="evidence" value="ECO:0007669"/>
    <property type="project" value="TreeGrafter"/>
</dbReference>
<dbReference type="CDD" id="cd00311">
    <property type="entry name" value="TIM"/>
    <property type="match status" value="1"/>
</dbReference>
<evidence type="ECO:0000313" key="10">
    <source>
        <dbReference type="EMBL" id="QGZ61038.1"/>
    </source>
</evidence>
<comment type="subunit">
    <text evidence="8 9">Homodimer.</text>
</comment>
<protein>
    <recommendedName>
        <fullName evidence="8 9">Triosephosphate isomerase</fullName>
        <shortName evidence="8">TIM</shortName>
        <shortName evidence="8">TPI</shortName>
        <ecNumber evidence="8 9">5.3.1.1</ecNumber>
    </recommendedName>
    <alternativeName>
        <fullName evidence="8">Triose-phosphate isomerase</fullName>
    </alternativeName>
</protein>
<keyword evidence="6 8" id="KW-0324">Glycolysis</keyword>
<dbReference type="PROSITE" id="PS00171">
    <property type="entry name" value="TIM_1"/>
    <property type="match status" value="1"/>
</dbReference>
<dbReference type="AlphaFoldDB" id="A0A7Z2GFV6"/>
<dbReference type="InterPro" id="IPR020861">
    <property type="entry name" value="Triosephosphate_isomerase_AS"/>
</dbReference>
<dbReference type="GO" id="GO:0046166">
    <property type="term" value="P:glyceraldehyde-3-phosphate biosynthetic process"/>
    <property type="evidence" value="ECO:0007669"/>
    <property type="project" value="TreeGrafter"/>
</dbReference>
<evidence type="ECO:0000313" key="11">
    <source>
        <dbReference type="Proteomes" id="UP000433577"/>
    </source>
</evidence>
<keyword evidence="7 8" id="KW-0413">Isomerase</keyword>
<dbReference type="PROSITE" id="PS51440">
    <property type="entry name" value="TIM_2"/>
    <property type="match status" value="1"/>
</dbReference>
<comment type="similarity">
    <text evidence="3 8 9">Belongs to the triosephosphate isomerase family.</text>
</comment>
<accession>A0A7Z2GFV6</accession>
<dbReference type="PANTHER" id="PTHR21139:SF42">
    <property type="entry name" value="TRIOSEPHOSPHATE ISOMERASE"/>
    <property type="match status" value="1"/>
</dbReference>
<dbReference type="OrthoDB" id="9809429at2"/>
<evidence type="ECO:0000256" key="4">
    <source>
        <dbReference type="ARBA" id="ARBA00022432"/>
    </source>
</evidence>
<dbReference type="Gene3D" id="3.20.20.70">
    <property type="entry name" value="Aldolase class I"/>
    <property type="match status" value="1"/>
</dbReference>
<dbReference type="EMBL" id="CP046913">
    <property type="protein sequence ID" value="QGZ61038.1"/>
    <property type="molecule type" value="Genomic_DNA"/>
</dbReference>
<dbReference type="UniPathway" id="UPA00109">
    <property type="reaction ID" value="UER00189"/>
</dbReference>
<dbReference type="InterPro" id="IPR000652">
    <property type="entry name" value="Triosephosphate_isomerase"/>
</dbReference>
<name>A0A7Z2GFV6_9BURK</name>
<dbReference type="HAMAP" id="MF_00147_B">
    <property type="entry name" value="TIM_B"/>
    <property type="match status" value="1"/>
</dbReference>
<comment type="function">
    <text evidence="8">Involved in the gluconeogenesis. Catalyzes stereospecifically the conversion of dihydroxyacetone phosphate (DHAP) to D-glyceraldehyde-3-phosphate (G3P).</text>
</comment>
<feature type="binding site" evidence="8">
    <location>
        <begin position="12"/>
        <end position="14"/>
    </location>
    <ligand>
        <name>substrate</name>
    </ligand>
</feature>
<evidence type="ECO:0000256" key="3">
    <source>
        <dbReference type="ARBA" id="ARBA00007422"/>
    </source>
</evidence>
<gene>
    <name evidence="8" type="primary">tpiA</name>
    <name evidence="10" type="ORF">FAZ98_04395</name>
</gene>
<dbReference type="FunFam" id="3.20.20.70:FF:000016">
    <property type="entry name" value="Triosephosphate isomerase"/>
    <property type="match status" value="1"/>
</dbReference>
<feature type="active site" description="Proton acceptor" evidence="8">
    <location>
        <position position="171"/>
    </location>
</feature>
<reference evidence="10 11" key="1">
    <citation type="submission" date="2019-12" db="EMBL/GenBank/DDBJ databases">
        <title>Paraburkholderia acidiphila 7Q-K02 sp. nov and Paraburkholderia acidisoli DHF22 sp. nov., two strains isolated from forest soil.</title>
        <authorList>
            <person name="Gao Z."/>
            <person name="Qiu L."/>
        </authorList>
    </citation>
    <scope>NUCLEOTIDE SEQUENCE [LARGE SCALE GENOMIC DNA]</scope>
    <source>
        <strain evidence="10 11">DHF22</strain>
    </source>
</reference>
<comment type="subcellular location">
    <subcellularLocation>
        <location evidence="8 9">Cytoplasm</location>
    </subcellularLocation>
</comment>
<evidence type="ECO:0000256" key="5">
    <source>
        <dbReference type="ARBA" id="ARBA00022490"/>
    </source>
</evidence>
<feature type="binding site" evidence="8">
    <location>
        <position position="177"/>
    </location>
    <ligand>
        <name>substrate</name>
    </ligand>
</feature>
<dbReference type="InterPro" id="IPR035990">
    <property type="entry name" value="TIM_sf"/>
</dbReference>
<dbReference type="KEGG" id="pacs:FAZ98_04395"/>
<dbReference type="InterPro" id="IPR013785">
    <property type="entry name" value="Aldolase_TIM"/>
</dbReference>
<dbReference type="Proteomes" id="UP000433577">
    <property type="component" value="Chromosome 1"/>
</dbReference>
<comment type="catalytic activity">
    <reaction evidence="8 9">
        <text>D-glyceraldehyde 3-phosphate = dihydroxyacetone phosphate</text>
        <dbReference type="Rhea" id="RHEA:18585"/>
        <dbReference type="ChEBI" id="CHEBI:57642"/>
        <dbReference type="ChEBI" id="CHEBI:59776"/>
        <dbReference type="EC" id="5.3.1.1"/>
    </reaction>
</comment>